<feature type="compositionally biased region" description="Basic and acidic residues" evidence="11">
    <location>
        <begin position="260"/>
        <end position="288"/>
    </location>
</feature>
<evidence type="ECO:0000259" key="12">
    <source>
        <dbReference type="PROSITE" id="PS50097"/>
    </source>
</evidence>
<evidence type="ECO:0000256" key="7">
    <source>
        <dbReference type="ARBA" id="ARBA00023163"/>
    </source>
</evidence>
<dbReference type="Gene3D" id="3.30.710.10">
    <property type="entry name" value="Potassium Channel Kv1.1, Chain A"/>
    <property type="match status" value="1"/>
</dbReference>
<name>A0A9Y4N5A5_9TELE</name>
<dbReference type="FunFam" id="3.30.160.60:FF:001227">
    <property type="entry name" value="Zinc finger and BTB domain containing 41"/>
    <property type="match status" value="1"/>
</dbReference>
<feature type="domain" description="C2H2-type" evidence="13">
    <location>
        <begin position="740"/>
        <end position="767"/>
    </location>
</feature>
<sequence>MKKKLSTMLRPKRGRQVGATNDCAADPSAALGSSSPASSETVQESASQIRHLAMSLHSHNLLKFLNEDRTRQKFCDVSVSVGGKTYSAHKVVLAHGSSYFHAELSKNPAATTHVTLDHVEDSVFQHLLGFLYTAECVVAETELPALTEAARFLDMMDILKLLCEEGEHNPVRVIQAETRGSPKVEVTSSDSSGPDADIRSPTDVMSTPFSRRFGNSLQDASAEGHTDVQQEASTEEVKTTGQRSATTRRSARRKRTPTKYKRDDVECSVTTHEEKHRTVSSRQKDEGRVEAAAAAEVVVKTPTTTLDDTSKPAQGDDVMDDEEEEEEEGDMNVDVVAQKKVTEVCGADRSAGQQSSEAERTEQPSVREVEVHTTAAAAAGSSNQSPVYPEGLAPVIIQTSSKKTLKCPKCDKTFDRAGKYESHTRVHTGEKPFQCDICLQRYSTKSNLTVHKKKHASDAPFQKKEHKCPFCNKLHASKKTLAKHVRRFHPDHIQEFLTKRKRKSEGWKCAICLKTFTRRPHLQEHMILHTQDRPFKCSFCDEYFKSRFARLKHQEKYHLGPFPCEICGRQFNDTGNRKRHIECTHGGKRKWTCFVCGKSVRERTTLMEHLRIHSGEKPHLCSICGQSFRHGSSYRLHLRVHHDDKRYECDECGKTFIRHDHLTKHQKIHSGEKAHQCEECGKCFRRHDHLTVHYKSVHLGEKVWQKYKTAVHQCEVCKKEFKGKSSLEMHFRTHSGEKPHRCPECHQTFRIKKTLTKHMVIHSDARPFNCPHCSATFKRKDKLKYHVDHVHSARFTEQPLSTLSEDKIVSIPFEETSKVYHAEPKPALQNPPTSTDACVPVSLVPVQMAGGAQDDLNAHRASSLSSQTHGHVSMQAQGQQQNPGYQAATDLAFLEKYTLTPQPANIVHPVRPDQMLDPREQSYLGTLLGLDSASSVQNISNSDHTH</sequence>
<dbReference type="SUPFAM" id="SSF54695">
    <property type="entry name" value="POZ domain"/>
    <property type="match status" value="1"/>
</dbReference>
<dbReference type="AlphaFoldDB" id="A0A9Y4N5A5"/>
<evidence type="ECO:0000256" key="1">
    <source>
        <dbReference type="ARBA" id="ARBA00004123"/>
    </source>
</evidence>
<dbReference type="InterPro" id="IPR000210">
    <property type="entry name" value="BTB/POZ_dom"/>
</dbReference>
<dbReference type="Pfam" id="PF00651">
    <property type="entry name" value="BTB"/>
    <property type="match status" value="1"/>
</dbReference>
<keyword evidence="7" id="KW-0804">Transcription</keyword>
<evidence type="ECO:0000256" key="8">
    <source>
        <dbReference type="ARBA" id="ARBA00023242"/>
    </source>
</evidence>
<feature type="region of interest" description="Disordered" evidence="11">
    <location>
        <begin position="1"/>
        <end position="44"/>
    </location>
</feature>
<feature type="domain" description="C2H2-type" evidence="13">
    <location>
        <begin position="433"/>
        <end position="460"/>
    </location>
</feature>
<dbReference type="InterPro" id="IPR013087">
    <property type="entry name" value="Znf_C2H2_type"/>
</dbReference>
<dbReference type="PROSITE" id="PS50157">
    <property type="entry name" value="ZINC_FINGER_C2H2_2"/>
    <property type="match status" value="12"/>
</dbReference>
<dbReference type="PANTHER" id="PTHR24394:SF58">
    <property type="entry name" value="ZINC FINGER AND BTB DOMAIN CONTAINING 33"/>
    <property type="match status" value="1"/>
</dbReference>
<feature type="domain" description="C2H2-type" evidence="13">
    <location>
        <begin position="507"/>
        <end position="534"/>
    </location>
</feature>
<keyword evidence="5" id="KW-0862">Zinc</keyword>
<dbReference type="Pfam" id="PF00096">
    <property type="entry name" value="zf-C2H2"/>
    <property type="match status" value="7"/>
</dbReference>
<evidence type="ECO:0000256" key="11">
    <source>
        <dbReference type="SAM" id="MobiDB-lite"/>
    </source>
</evidence>
<feature type="domain" description="C2H2-type" evidence="13">
    <location>
        <begin position="712"/>
        <end position="739"/>
    </location>
</feature>
<feature type="domain" description="C2H2-type" evidence="13">
    <location>
        <begin position="768"/>
        <end position="796"/>
    </location>
</feature>
<dbReference type="GO" id="GO:0000981">
    <property type="term" value="F:DNA-binding transcription factor activity, RNA polymerase II-specific"/>
    <property type="evidence" value="ECO:0007669"/>
    <property type="project" value="TreeGrafter"/>
</dbReference>
<evidence type="ECO:0000256" key="2">
    <source>
        <dbReference type="ARBA" id="ARBA00022723"/>
    </source>
</evidence>
<feature type="domain" description="C2H2-type" evidence="13">
    <location>
        <begin position="675"/>
        <end position="703"/>
    </location>
</feature>
<comment type="subcellular location">
    <subcellularLocation>
        <location evidence="1">Nucleus</location>
    </subcellularLocation>
</comment>
<dbReference type="SMART" id="SM00355">
    <property type="entry name" value="ZnF_C2H2"/>
    <property type="match status" value="13"/>
</dbReference>
<dbReference type="FunFam" id="3.30.160.60:FF:000624">
    <property type="entry name" value="zinc finger protein 697"/>
    <property type="match status" value="1"/>
</dbReference>
<feature type="domain" description="C2H2-type" evidence="13">
    <location>
        <begin position="647"/>
        <end position="674"/>
    </location>
</feature>
<dbReference type="FunFam" id="3.30.160.60:FF:000841">
    <property type="entry name" value="zinc finger and BTB domain-containing protein 41"/>
    <property type="match status" value="1"/>
</dbReference>
<dbReference type="CTD" id="360023"/>
<keyword evidence="6" id="KW-0805">Transcription regulation</keyword>
<feature type="region of interest" description="Disordered" evidence="11">
    <location>
        <begin position="302"/>
        <end position="331"/>
    </location>
</feature>
<dbReference type="SUPFAM" id="SSF57667">
    <property type="entry name" value="beta-beta-alpha zinc fingers"/>
    <property type="match status" value="7"/>
</dbReference>
<feature type="domain" description="C2H2-type" evidence="13">
    <location>
        <begin position="591"/>
        <end position="618"/>
    </location>
</feature>
<dbReference type="PANTHER" id="PTHR24394">
    <property type="entry name" value="ZINC FINGER PROTEIN"/>
    <property type="match status" value="1"/>
</dbReference>
<dbReference type="FunFam" id="3.30.160.60:FF:002627">
    <property type="entry name" value="Zinc finger and BTB domain-containing 41"/>
    <property type="match status" value="1"/>
</dbReference>
<feature type="region of interest" description="Disordered" evidence="11">
    <location>
        <begin position="345"/>
        <end position="368"/>
    </location>
</feature>
<evidence type="ECO:0000313" key="14">
    <source>
        <dbReference type="Proteomes" id="UP000694891"/>
    </source>
</evidence>
<evidence type="ECO:0000256" key="4">
    <source>
        <dbReference type="ARBA" id="ARBA00022771"/>
    </source>
</evidence>
<feature type="domain" description="C2H2-type" evidence="13">
    <location>
        <begin position="405"/>
        <end position="432"/>
    </location>
</feature>
<dbReference type="Gene3D" id="3.30.160.60">
    <property type="entry name" value="Classic Zinc Finger"/>
    <property type="match status" value="11"/>
</dbReference>
<evidence type="ECO:0000313" key="15">
    <source>
        <dbReference type="RefSeq" id="XP_008285419.1"/>
    </source>
</evidence>
<dbReference type="PROSITE" id="PS50097">
    <property type="entry name" value="BTB"/>
    <property type="match status" value="1"/>
</dbReference>
<feature type="domain" description="C2H2-type" evidence="13">
    <location>
        <begin position="562"/>
        <end position="590"/>
    </location>
</feature>
<feature type="region of interest" description="Disordered" evidence="11">
    <location>
        <begin position="858"/>
        <end position="884"/>
    </location>
</feature>
<evidence type="ECO:0000256" key="6">
    <source>
        <dbReference type="ARBA" id="ARBA00023015"/>
    </source>
</evidence>
<evidence type="ECO:0000256" key="3">
    <source>
        <dbReference type="ARBA" id="ARBA00022737"/>
    </source>
</evidence>
<gene>
    <name evidence="15" type="primary">zbtb41</name>
</gene>
<keyword evidence="3" id="KW-0677">Repeat</keyword>
<dbReference type="FunFam" id="3.30.160.60:FF:000337">
    <property type="entry name" value="Zinc finger and BTB domain containing 41"/>
    <property type="match status" value="2"/>
</dbReference>
<feature type="compositionally biased region" description="Basic and acidic residues" evidence="11">
    <location>
        <begin position="357"/>
        <end position="368"/>
    </location>
</feature>
<feature type="compositionally biased region" description="Low complexity" evidence="11">
    <location>
        <begin position="875"/>
        <end position="884"/>
    </location>
</feature>
<reference evidence="15" key="1">
    <citation type="submission" date="2025-08" db="UniProtKB">
        <authorList>
            <consortium name="RefSeq"/>
        </authorList>
    </citation>
    <scope>IDENTIFICATION</scope>
</reference>
<dbReference type="FunFam" id="3.30.160.60:FF:002343">
    <property type="entry name" value="Zinc finger protein 33A"/>
    <property type="match status" value="1"/>
</dbReference>
<evidence type="ECO:0000256" key="9">
    <source>
        <dbReference type="ARBA" id="ARBA00070983"/>
    </source>
</evidence>
<dbReference type="GO" id="GO:0008270">
    <property type="term" value="F:zinc ion binding"/>
    <property type="evidence" value="ECO:0007669"/>
    <property type="project" value="UniProtKB-KW"/>
</dbReference>
<feature type="compositionally biased region" description="Acidic residues" evidence="11">
    <location>
        <begin position="317"/>
        <end position="331"/>
    </location>
</feature>
<feature type="compositionally biased region" description="Polar residues" evidence="11">
    <location>
        <begin position="860"/>
        <end position="870"/>
    </location>
</feature>
<protein>
    <recommendedName>
        <fullName evidence="9">Zinc finger and BTB domain-containing protein 41</fullName>
    </recommendedName>
</protein>
<keyword evidence="8" id="KW-0539">Nucleus</keyword>
<evidence type="ECO:0000256" key="5">
    <source>
        <dbReference type="ARBA" id="ARBA00022833"/>
    </source>
</evidence>
<evidence type="ECO:0000259" key="13">
    <source>
        <dbReference type="PROSITE" id="PS50157"/>
    </source>
</evidence>
<dbReference type="GeneID" id="103361152"/>
<feature type="compositionally biased region" description="Polar residues" evidence="11">
    <location>
        <begin position="203"/>
        <end position="219"/>
    </location>
</feature>
<feature type="domain" description="C2H2-type" evidence="13">
    <location>
        <begin position="535"/>
        <end position="563"/>
    </location>
</feature>
<keyword evidence="2" id="KW-0479">Metal-binding</keyword>
<dbReference type="PROSITE" id="PS00028">
    <property type="entry name" value="ZINC_FINGER_C2H2_1"/>
    <property type="match status" value="12"/>
</dbReference>
<feature type="compositionally biased region" description="Basic residues" evidence="11">
    <location>
        <begin position="1"/>
        <end position="15"/>
    </location>
</feature>
<dbReference type="SMART" id="SM00225">
    <property type="entry name" value="BTB"/>
    <property type="match status" value="1"/>
</dbReference>
<feature type="domain" description="BTB" evidence="12">
    <location>
        <begin position="75"/>
        <end position="140"/>
    </location>
</feature>
<keyword evidence="4 10" id="KW-0863">Zinc-finger</keyword>
<dbReference type="InterPro" id="IPR036236">
    <property type="entry name" value="Znf_C2H2_sf"/>
</dbReference>
<dbReference type="Proteomes" id="UP000694891">
    <property type="component" value="Unplaced"/>
</dbReference>
<feature type="domain" description="C2H2-type" evidence="13">
    <location>
        <begin position="619"/>
        <end position="646"/>
    </location>
</feature>
<dbReference type="InterPro" id="IPR011333">
    <property type="entry name" value="SKP1/BTB/POZ_sf"/>
</dbReference>
<evidence type="ECO:0000256" key="10">
    <source>
        <dbReference type="PROSITE-ProRule" id="PRU00042"/>
    </source>
</evidence>
<feature type="compositionally biased region" description="Basic residues" evidence="11">
    <location>
        <begin position="249"/>
        <end position="259"/>
    </location>
</feature>
<proteinExistence type="predicted"/>
<feature type="region of interest" description="Disordered" evidence="11">
    <location>
        <begin position="173"/>
        <end position="288"/>
    </location>
</feature>
<organism evidence="14 15">
    <name type="scientific">Stegastes partitus</name>
    <name type="common">bicolor damselfish</name>
    <dbReference type="NCBI Taxonomy" id="144197"/>
    <lineage>
        <taxon>Eukaryota</taxon>
        <taxon>Metazoa</taxon>
        <taxon>Chordata</taxon>
        <taxon>Craniata</taxon>
        <taxon>Vertebrata</taxon>
        <taxon>Euteleostomi</taxon>
        <taxon>Actinopterygii</taxon>
        <taxon>Neopterygii</taxon>
        <taxon>Teleostei</taxon>
        <taxon>Neoteleostei</taxon>
        <taxon>Acanthomorphata</taxon>
        <taxon>Ovalentaria</taxon>
        <taxon>Pomacentridae</taxon>
        <taxon>Stegastes</taxon>
    </lineage>
</organism>
<feature type="compositionally biased region" description="Low complexity" evidence="11">
    <location>
        <begin position="239"/>
        <end position="248"/>
    </location>
</feature>
<feature type="compositionally biased region" description="Low complexity" evidence="11">
    <location>
        <begin position="24"/>
        <end position="39"/>
    </location>
</feature>
<keyword evidence="14" id="KW-1185">Reference proteome</keyword>
<accession>A0A9Y4N5A5</accession>
<dbReference type="RefSeq" id="XP_008285419.1">
    <property type="nucleotide sequence ID" value="XM_008287197.1"/>
</dbReference>
<dbReference type="FunFam" id="3.30.160.60:FF:001282">
    <property type="entry name" value="Zinc finger and BTB domain-containing protein 41"/>
    <property type="match status" value="1"/>
</dbReference>
<dbReference type="GO" id="GO:0005634">
    <property type="term" value="C:nucleus"/>
    <property type="evidence" value="ECO:0007669"/>
    <property type="project" value="UniProtKB-SubCell"/>
</dbReference>